<dbReference type="Gene3D" id="3.40.50.620">
    <property type="entry name" value="HUPs"/>
    <property type="match status" value="1"/>
</dbReference>
<name>A0A382WUV0_9ZZZZ</name>
<dbReference type="GO" id="GO:0019379">
    <property type="term" value="P:sulfate assimilation, phosphoadenylyl sulfate reduction by phosphoadenylyl-sulfate reductase (thioredoxin)"/>
    <property type="evidence" value="ECO:0007669"/>
    <property type="project" value="TreeGrafter"/>
</dbReference>
<dbReference type="AlphaFoldDB" id="A0A382WUV0"/>
<sequence length="107" mass="11688">MPTATPTPVQLRRPAALSAAEVDALNERFEAAHPAEVIRWATDAFGDGLCLTTSFSDTLLVDLAVAVDPDIEVVFLDTGLHFAETLDTLRRAMVRYGLHLRVERPDG</sequence>
<feature type="domain" description="Phosphoadenosine phosphosulphate reductase" evidence="3">
    <location>
        <begin position="56"/>
        <end position="106"/>
    </location>
</feature>
<evidence type="ECO:0000313" key="4">
    <source>
        <dbReference type="EMBL" id="SVD62350.1"/>
    </source>
</evidence>
<dbReference type="GO" id="GO:0004604">
    <property type="term" value="F:phosphoadenylyl-sulfate reductase (thioredoxin) activity"/>
    <property type="evidence" value="ECO:0007669"/>
    <property type="project" value="TreeGrafter"/>
</dbReference>
<dbReference type="PANTHER" id="PTHR46509">
    <property type="entry name" value="PHOSPHOADENOSINE PHOSPHOSULFATE REDUCTASE"/>
    <property type="match status" value="1"/>
</dbReference>
<proteinExistence type="inferred from homology"/>
<dbReference type="SUPFAM" id="SSF52402">
    <property type="entry name" value="Adenine nucleotide alpha hydrolases-like"/>
    <property type="match status" value="1"/>
</dbReference>
<comment type="similarity">
    <text evidence="1">Belongs to the PAPS reductase family. CysH subfamily.</text>
</comment>
<dbReference type="Pfam" id="PF01507">
    <property type="entry name" value="PAPS_reduct"/>
    <property type="match status" value="1"/>
</dbReference>
<evidence type="ECO:0000256" key="1">
    <source>
        <dbReference type="ARBA" id="ARBA00009732"/>
    </source>
</evidence>
<organism evidence="4">
    <name type="scientific">marine metagenome</name>
    <dbReference type="NCBI Taxonomy" id="408172"/>
    <lineage>
        <taxon>unclassified sequences</taxon>
        <taxon>metagenomes</taxon>
        <taxon>ecological metagenomes</taxon>
    </lineage>
</organism>
<dbReference type="InterPro" id="IPR014729">
    <property type="entry name" value="Rossmann-like_a/b/a_fold"/>
</dbReference>
<comment type="pathway">
    <text evidence="2">Sulfur metabolism; hydrogen sulfide biosynthesis; sulfite from sulfate.</text>
</comment>
<dbReference type="InterPro" id="IPR002500">
    <property type="entry name" value="PAPS_reduct_dom"/>
</dbReference>
<evidence type="ECO:0000256" key="2">
    <source>
        <dbReference type="ARBA" id="ARBA00024327"/>
    </source>
</evidence>
<dbReference type="EMBL" id="UINC01162545">
    <property type="protein sequence ID" value="SVD62350.1"/>
    <property type="molecule type" value="Genomic_DNA"/>
</dbReference>
<gene>
    <name evidence="4" type="ORF">METZ01_LOCUS415204</name>
</gene>
<dbReference type="GO" id="GO:0005737">
    <property type="term" value="C:cytoplasm"/>
    <property type="evidence" value="ECO:0007669"/>
    <property type="project" value="TreeGrafter"/>
</dbReference>
<reference evidence="4" key="1">
    <citation type="submission" date="2018-05" db="EMBL/GenBank/DDBJ databases">
        <authorList>
            <person name="Lanie J.A."/>
            <person name="Ng W.-L."/>
            <person name="Kazmierczak K.M."/>
            <person name="Andrzejewski T.M."/>
            <person name="Davidsen T.M."/>
            <person name="Wayne K.J."/>
            <person name="Tettelin H."/>
            <person name="Glass J.I."/>
            <person name="Rusch D."/>
            <person name="Podicherti R."/>
            <person name="Tsui H.-C.T."/>
            <person name="Winkler M.E."/>
        </authorList>
    </citation>
    <scope>NUCLEOTIDE SEQUENCE</scope>
</reference>
<protein>
    <recommendedName>
        <fullName evidence="3">Phosphoadenosine phosphosulphate reductase domain-containing protein</fullName>
    </recommendedName>
</protein>
<feature type="non-terminal residue" evidence="4">
    <location>
        <position position="107"/>
    </location>
</feature>
<evidence type="ECO:0000259" key="3">
    <source>
        <dbReference type="Pfam" id="PF01507"/>
    </source>
</evidence>
<accession>A0A382WUV0</accession>
<dbReference type="PANTHER" id="PTHR46509:SF1">
    <property type="entry name" value="PHOSPHOADENOSINE PHOSPHOSULFATE REDUCTASE"/>
    <property type="match status" value="1"/>
</dbReference>